<feature type="transmembrane region" description="Helical" evidence="6">
    <location>
        <begin position="317"/>
        <end position="334"/>
    </location>
</feature>
<dbReference type="InterPro" id="IPR012340">
    <property type="entry name" value="NA-bd_OB-fold"/>
</dbReference>
<reference evidence="10 11" key="2">
    <citation type="submission" date="2016-03" db="EMBL/GenBank/DDBJ databases">
        <title>New uncultured bacterium of the family Gallionellaceae from acid mine drainage: description and reconstruction of genome based on metagenomic analysis of microbial community.</title>
        <authorList>
            <person name="Kadnikov V."/>
            <person name="Ivasenko D."/>
            <person name="Beletsky A."/>
            <person name="Mardanov A."/>
            <person name="Danilova E."/>
            <person name="Pimenov N."/>
            <person name="Karnachuk O."/>
            <person name="Ravin N."/>
        </authorList>
    </citation>
    <scope>NUCLEOTIDE SEQUENCE [LARGE SCALE GENOMIC DNA]</scope>
    <source>
        <strain evidence="10">ShG14-8</strain>
    </source>
</reference>
<dbReference type="FunFam" id="3.90.226.10:FF:000089">
    <property type="entry name" value="Membrane-bound serine protease"/>
    <property type="match status" value="1"/>
</dbReference>
<dbReference type="PANTHER" id="PTHR33507:SF4">
    <property type="entry name" value="NODULATION COMPETITIVENESS PROTEIN NFED"/>
    <property type="match status" value="1"/>
</dbReference>
<keyword evidence="2 6" id="KW-0812">Transmembrane</keyword>
<dbReference type="GO" id="GO:0016020">
    <property type="term" value="C:membrane"/>
    <property type="evidence" value="ECO:0007669"/>
    <property type="project" value="UniProtKB-SubCell"/>
</dbReference>
<feature type="transmembrane region" description="Helical" evidence="6">
    <location>
        <begin position="372"/>
        <end position="393"/>
    </location>
</feature>
<reference evidence="10 11" key="1">
    <citation type="submission" date="2016-02" db="EMBL/GenBank/DDBJ databases">
        <authorList>
            <person name="Wen L."/>
            <person name="He K."/>
            <person name="Yang H."/>
        </authorList>
    </citation>
    <scope>NUCLEOTIDE SEQUENCE [LARGE SCALE GENOMIC DNA]</scope>
    <source>
        <strain evidence="10">ShG14-8</strain>
    </source>
</reference>
<feature type="domain" description="NfeD1b N-terminal" evidence="9">
    <location>
        <begin position="30"/>
        <end position="130"/>
    </location>
</feature>
<feature type="transmembrane region" description="Helical" evidence="6">
    <location>
        <begin position="341"/>
        <end position="360"/>
    </location>
</feature>
<evidence type="ECO:0000256" key="3">
    <source>
        <dbReference type="ARBA" id="ARBA00022989"/>
    </source>
</evidence>
<evidence type="ECO:0000259" key="7">
    <source>
        <dbReference type="Pfam" id="PF01957"/>
    </source>
</evidence>
<comment type="subcellular location">
    <subcellularLocation>
        <location evidence="1">Membrane</location>
        <topology evidence="1">Multi-pass membrane protein</topology>
    </subcellularLocation>
</comment>
<feature type="domain" description="NfeD-like C-terminal" evidence="7">
    <location>
        <begin position="404"/>
        <end position="460"/>
    </location>
</feature>
<dbReference type="Pfam" id="PF25145">
    <property type="entry name" value="NfeD1b_N"/>
    <property type="match status" value="1"/>
</dbReference>
<evidence type="ECO:0000256" key="2">
    <source>
        <dbReference type="ARBA" id="ARBA00022692"/>
    </source>
</evidence>
<dbReference type="InterPro" id="IPR052165">
    <property type="entry name" value="Membrane_assoc_protease"/>
</dbReference>
<gene>
    <name evidence="10" type="ORF">AWT59_2448</name>
</gene>
<comment type="caution">
    <text evidence="10">The sequence shown here is derived from an EMBL/GenBank/DDBJ whole genome shotgun (WGS) entry which is preliminary data.</text>
</comment>
<organism evidence="10 11">
    <name type="scientific">Candidatus Gallionella acididurans</name>
    <dbReference type="NCBI Taxonomy" id="1796491"/>
    <lineage>
        <taxon>Bacteria</taxon>
        <taxon>Pseudomonadati</taxon>
        <taxon>Pseudomonadota</taxon>
        <taxon>Betaproteobacteria</taxon>
        <taxon>Nitrosomonadales</taxon>
        <taxon>Gallionellaceae</taxon>
        <taxon>Gallionella</taxon>
    </lineage>
</organism>
<evidence type="ECO:0000256" key="1">
    <source>
        <dbReference type="ARBA" id="ARBA00004141"/>
    </source>
</evidence>
<proteinExistence type="predicted"/>
<dbReference type="AlphaFoldDB" id="A0A139BRL7"/>
<dbReference type="InterPro" id="IPR002810">
    <property type="entry name" value="NfeD-like_C"/>
</dbReference>
<dbReference type="Gene3D" id="3.90.226.10">
    <property type="entry name" value="2-enoyl-CoA Hydratase, Chain A, domain 1"/>
    <property type="match status" value="1"/>
</dbReference>
<dbReference type="Proteomes" id="UP000070578">
    <property type="component" value="Unassembled WGS sequence"/>
</dbReference>
<evidence type="ECO:0000259" key="9">
    <source>
        <dbReference type="Pfam" id="PF25145"/>
    </source>
</evidence>
<dbReference type="InterPro" id="IPR029045">
    <property type="entry name" value="ClpP/crotonase-like_dom_sf"/>
</dbReference>
<accession>A0A139BRL7</accession>
<feature type="transmembrane region" description="Helical" evidence="6">
    <location>
        <begin position="264"/>
        <end position="287"/>
    </location>
</feature>
<keyword evidence="4 6" id="KW-0472">Membrane</keyword>
<dbReference type="InterPro" id="IPR056738">
    <property type="entry name" value="NfeD1b_N"/>
</dbReference>
<dbReference type="InterPro" id="IPR056739">
    <property type="entry name" value="NfeD_membrane"/>
</dbReference>
<evidence type="ECO:0000256" key="5">
    <source>
        <dbReference type="SAM" id="MobiDB-lite"/>
    </source>
</evidence>
<feature type="region of interest" description="Disordered" evidence="5">
    <location>
        <begin position="134"/>
        <end position="175"/>
    </location>
</feature>
<evidence type="ECO:0000256" key="4">
    <source>
        <dbReference type="ARBA" id="ARBA00023136"/>
    </source>
</evidence>
<dbReference type="SUPFAM" id="SSF52096">
    <property type="entry name" value="ClpP/crotonase"/>
    <property type="match status" value="1"/>
</dbReference>
<feature type="compositionally biased region" description="Low complexity" evidence="5">
    <location>
        <begin position="143"/>
        <end position="152"/>
    </location>
</feature>
<dbReference type="Pfam" id="PF01957">
    <property type="entry name" value="NfeD"/>
    <property type="match status" value="1"/>
</dbReference>
<dbReference type="CDD" id="cd07020">
    <property type="entry name" value="Clp_protease_NfeD_1"/>
    <property type="match status" value="1"/>
</dbReference>
<protein>
    <submittedName>
        <fullName evidence="10">Uncharacterized protein</fullName>
    </submittedName>
</protein>
<evidence type="ECO:0000313" key="11">
    <source>
        <dbReference type="Proteomes" id="UP000070578"/>
    </source>
</evidence>
<dbReference type="PATRIC" id="fig|1796491.3.peg.2671"/>
<dbReference type="EMBL" id="LSLI01000075">
    <property type="protein sequence ID" value="KXS31443.1"/>
    <property type="molecule type" value="Genomic_DNA"/>
</dbReference>
<name>A0A139BRL7_9PROT</name>
<dbReference type="PANTHER" id="PTHR33507">
    <property type="entry name" value="INNER MEMBRANE PROTEIN YBBJ"/>
    <property type="match status" value="1"/>
</dbReference>
<dbReference type="Gene3D" id="2.40.50.140">
    <property type="entry name" value="Nucleic acid-binding proteins"/>
    <property type="match status" value="1"/>
</dbReference>
<sequence length="466" mass="49776">MDRFPIMRVLLFGLLLLVWLGRATASVSTVVVLDVDGAISPGAADYVVRGLKAAAAEQARLVVLKMDTPGGLDTSMRQIIKQIIASPVPVVAYVAPEGARAASAGTYILYASHIAAMAPATNLGAATPVSIGIGGIGSQPEPGKQAQKAGQGKNKETSPVDGEQAAPGSAMEHKQVNDASAYIRSLAQMRGRNIEWAEQAVRQAVSLSADEALKLKVIEVIARDVPDLLRQIDGRSVNVLGMERTLDMKDAHIVTLEPGWRSRLLTVIADPSIAYLLMLAGIFGLFFEFSNPGFVLPGVVGAISLLLAMFAFQMLPVNYAGLGLILLGLAFMIAEVFMPSFGLVGIGGIIAFMIGSVMLIDTDVLGYGVPWFIIVPVGIASALFIFFVAGMALKARQRPVVSGREELIGSLGEVLEDFDGKDGWALVHGENWRIRSRQPLSRGQKVRVARIDGLIFDVEPEEQRNH</sequence>
<evidence type="ECO:0000313" key="10">
    <source>
        <dbReference type="EMBL" id="KXS31443.1"/>
    </source>
</evidence>
<dbReference type="SUPFAM" id="SSF141322">
    <property type="entry name" value="NfeD domain-like"/>
    <property type="match status" value="1"/>
</dbReference>
<evidence type="ECO:0000259" key="8">
    <source>
        <dbReference type="Pfam" id="PF24961"/>
    </source>
</evidence>
<feature type="domain" description="NfeD integral membrane" evidence="8">
    <location>
        <begin position="273"/>
        <end position="388"/>
    </location>
</feature>
<evidence type="ECO:0000256" key="6">
    <source>
        <dbReference type="SAM" id="Phobius"/>
    </source>
</evidence>
<keyword evidence="3 6" id="KW-1133">Transmembrane helix</keyword>
<dbReference type="Pfam" id="PF24961">
    <property type="entry name" value="NfeD_membrane"/>
    <property type="match status" value="1"/>
</dbReference>